<dbReference type="AlphaFoldDB" id="A0A830DCV6"/>
<dbReference type="SUPFAM" id="SSF55154">
    <property type="entry name" value="CYTH-like phosphatases"/>
    <property type="match status" value="1"/>
</dbReference>
<sequence length="135" mass="15166">EIEVKLRLPSSAAHERLSAVLSPYHRRTHFQENLFFDGPNAELVSNLAALRLRFYDLDSRCVLSLRSKPQISGGISRIEEQEEDLDPAVGRHCAAEPRRLLEIEPSDIMRRVRMNSNLGGKQGFGLFGGFMNGMG</sequence>
<name>A0A830DCV6_9LAMI</name>
<dbReference type="EMBL" id="BMAC01001227">
    <property type="protein sequence ID" value="GFQ06375.1"/>
    <property type="molecule type" value="Genomic_DNA"/>
</dbReference>
<organism evidence="2 3">
    <name type="scientific">Phtheirospermum japonicum</name>
    <dbReference type="NCBI Taxonomy" id="374723"/>
    <lineage>
        <taxon>Eukaryota</taxon>
        <taxon>Viridiplantae</taxon>
        <taxon>Streptophyta</taxon>
        <taxon>Embryophyta</taxon>
        <taxon>Tracheophyta</taxon>
        <taxon>Spermatophyta</taxon>
        <taxon>Magnoliopsida</taxon>
        <taxon>eudicotyledons</taxon>
        <taxon>Gunneridae</taxon>
        <taxon>Pentapetalae</taxon>
        <taxon>asterids</taxon>
        <taxon>lamiids</taxon>
        <taxon>Lamiales</taxon>
        <taxon>Orobanchaceae</taxon>
        <taxon>Orobanchaceae incertae sedis</taxon>
        <taxon>Phtheirospermum</taxon>
    </lineage>
</organism>
<dbReference type="PANTHER" id="PTHR34948:SF9">
    <property type="entry name" value="CYTH DOMAIN-CONTAINING PROTEIN"/>
    <property type="match status" value="1"/>
</dbReference>
<dbReference type="OrthoDB" id="2160189at2759"/>
<dbReference type="Proteomes" id="UP000653305">
    <property type="component" value="Unassembled WGS sequence"/>
</dbReference>
<dbReference type="GO" id="GO:0016462">
    <property type="term" value="F:pyrophosphatase activity"/>
    <property type="evidence" value="ECO:0007669"/>
    <property type="project" value="UniProtKB-ARBA"/>
</dbReference>
<protein>
    <submittedName>
        <fullName evidence="2">Triphosphate tunel metalloenzyme 3</fullName>
    </submittedName>
</protein>
<accession>A0A830DCV6</accession>
<evidence type="ECO:0000313" key="3">
    <source>
        <dbReference type="Proteomes" id="UP000653305"/>
    </source>
</evidence>
<dbReference type="PROSITE" id="PS51707">
    <property type="entry name" value="CYTH"/>
    <property type="match status" value="1"/>
</dbReference>
<proteinExistence type="predicted"/>
<feature type="domain" description="CYTH" evidence="1">
    <location>
        <begin position="1"/>
        <end position="135"/>
    </location>
</feature>
<dbReference type="InterPro" id="IPR033469">
    <property type="entry name" value="CYTH-like_dom_sf"/>
</dbReference>
<reference evidence="2" key="1">
    <citation type="submission" date="2020-07" db="EMBL/GenBank/DDBJ databases">
        <title>Ethylene signaling mediates host invasion by parasitic plants.</title>
        <authorList>
            <person name="Yoshida S."/>
        </authorList>
    </citation>
    <scope>NUCLEOTIDE SEQUENCE</scope>
    <source>
        <strain evidence="2">Okayama</strain>
    </source>
</reference>
<dbReference type="PANTHER" id="PTHR34948">
    <property type="entry name" value="OS08G0299200 PROTEIN"/>
    <property type="match status" value="1"/>
</dbReference>
<evidence type="ECO:0000259" key="1">
    <source>
        <dbReference type="PROSITE" id="PS51707"/>
    </source>
</evidence>
<keyword evidence="3" id="KW-1185">Reference proteome</keyword>
<gene>
    <name evidence="2" type="ORF">PHJA_002781500</name>
</gene>
<comment type="caution">
    <text evidence="2">The sequence shown here is derived from an EMBL/GenBank/DDBJ whole genome shotgun (WGS) entry which is preliminary data.</text>
</comment>
<dbReference type="CDD" id="cd07374">
    <property type="entry name" value="CYTH-like_Pase"/>
    <property type="match status" value="1"/>
</dbReference>
<feature type="non-terminal residue" evidence="2">
    <location>
        <position position="1"/>
    </location>
</feature>
<dbReference type="InterPro" id="IPR023577">
    <property type="entry name" value="CYTH_domain"/>
</dbReference>
<evidence type="ECO:0000313" key="2">
    <source>
        <dbReference type="EMBL" id="GFQ06375.1"/>
    </source>
</evidence>
<dbReference type="Pfam" id="PF01928">
    <property type="entry name" value="CYTH"/>
    <property type="match status" value="1"/>
</dbReference>
<dbReference type="Gene3D" id="2.40.320.10">
    <property type="entry name" value="Hypothetical Protein Pfu-838710-001"/>
    <property type="match status" value="1"/>
</dbReference>